<dbReference type="Proteomes" id="UP000003688">
    <property type="component" value="Unassembled WGS sequence"/>
</dbReference>
<dbReference type="Pfam" id="PF01026">
    <property type="entry name" value="TatD_DNase"/>
    <property type="match status" value="1"/>
</dbReference>
<evidence type="ECO:0000256" key="2">
    <source>
        <dbReference type="ARBA" id="ARBA00022723"/>
    </source>
</evidence>
<dbReference type="NCBIfam" id="TIGR00010">
    <property type="entry name" value="YchF/TatD family DNA exonuclease"/>
    <property type="match status" value="1"/>
</dbReference>
<protein>
    <submittedName>
        <fullName evidence="5">Hydrolase, TatD family</fullName>
    </submittedName>
</protein>
<dbReference type="STRING" id="320771.Cflav_PD1260"/>
<dbReference type="InterPro" id="IPR015991">
    <property type="entry name" value="TatD/YcfH-like"/>
</dbReference>
<evidence type="ECO:0000256" key="3">
    <source>
        <dbReference type="ARBA" id="ARBA00022801"/>
    </source>
</evidence>
<feature type="binding site" evidence="4">
    <location>
        <position position="98"/>
    </location>
    <ligand>
        <name>a divalent metal cation</name>
        <dbReference type="ChEBI" id="CHEBI:60240"/>
        <label>1</label>
    </ligand>
</feature>
<sequence>MEGNMAVFYDTHAHLDYPDYAQDLQQVIARSEAAGITKIISIGTDLESSRRAIELAEQFPGVYAAVGWHPTNVEEAPDDLRPALRLLANHPKVVAIGETGLDYYRLPSTQQEKGTPEDDERYKKKQAAIFQQQLEVAAECGLNCIIHTRSSLEDTLKQMEPFIGRVKGVFHCFVDNPAAMQRVLQMGSLVSFTGIATFKNAQTVRDTIAATPLGKFMLETDSPYLAPVPYRGKRCEPGYVKEISELVASVKECSLEELSRATCATAAGFFHKISTAS</sequence>
<keyword evidence="2 4" id="KW-0479">Metal-binding</keyword>
<feature type="binding site" evidence="4">
    <location>
        <position position="14"/>
    </location>
    <ligand>
        <name>a divalent metal cation</name>
        <dbReference type="ChEBI" id="CHEBI:60240"/>
        <label>1</label>
    </ligand>
</feature>
<comment type="caution">
    <text evidence="5">The sequence shown here is derived from an EMBL/GenBank/DDBJ whole genome shotgun (WGS) entry which is preliminary data.</text>
</comment>
<dbReference type="PANTHER" id="PTHR46124:SF2">
    <property type="entry name" value="D-AMINOACYL-TRNA DEACYLASE"/>
    <property type="match status" value="1"/>
</dbReference>
<dbReference type="Gene3D" id="3.20.20.140">
    <property type="entry name" value="Metal-dependent hydrolases"/>
    <property type="match status" value="1"/>
</dbReference>
<feature type="binding site" evidence="4">
    <location>
        <position position="147"/>
    </location>
    <ligand>
        <name>a divalent metal cation</name>
        <dbReference type="ChEBI" id="CHEBI:60240"/>
        <label>2</label>
    </ligand>
</feature>
<dbReference type="FunFam" id="3.20.20.140:FF:000005">
    <property type="entry name" value="TatD family hydrolase"/>
    <property type="match status" value="1"/>
</dbReference>
<keyword evidence="3 5" id="KW-0378">Hydrolase</keyword>
<dbReference type="GO" id="GO:0004536">
    <property type="term" value="F:DNA nuclease activity"/>
    <property type="evidence" value="ECO:0007669"/>
    <property type="project" value="InterPro"/>
</dbReference>
<dbReference type="AlphaFoldDB" id="B9XP70"/>
<gene>
    <name evidence="5" type="ORF">Cflav_PD1260</name>
</gene>
<evidence type="ECO:0000256" key="4">
    <source>
        <dbReference type="PIRSR" id="PIRSR005902-1"/>
    </source>
</evidence>
<dbReference type="PANTHER" id="PTHR46124">
    <property type="entry name" value="D-AMINOACYL-TRNA DEACYLASE"/>
    <property type="match status" value="1"/>
</dbReference>
<feature type="binding site" evidence="4">
    <location>
        <position position="12"/>
    </location>
    <ligand>
        <name>a divalent metal cation</name>
        <dbReference type="ChEBI" id="CHEBI:60240"/>
        <label>1</label>
    </ligand>
</feature>
<accession>B9XP70</accession>
<keyword evidence="6" id="KW-1185">Reference proteome</keyword>
<dbReference type="PROSITE" id="PS01137">
    <property type="entry name" value="TATD_1"/>
    <property type="match status" value="1"/>
</dbReference>
<evidence type="ECO:0000313" key="5">
    <source>
        <dbReference type="EMBL" id="EEF58321.1"/>
    </source>
</evidence>
<dbReference type="InterPro" id="IPR032466">
    <property type="entry name" value="Metal_Hydrolase"/>
</dbReference>
<evidence type="ECO:0000256" key="1">
    <source>
        <dbReference type="ARBA" id="ARBA00009275"/>
    </source>
</evidence>
<dbReference type="CDD" id="cd01310">
    <property type="entry name" value="TatD_DNAse"/>
    <property type="match status" value="1"/>
</dbReference>
<dbReference type="GO" id="GO:0005829">
    <property type="term" value="C:cytosol"/>
    <property type="evidence" value="ECO:0007669"/>
    <property type="project" value="TreeGrafter"/>
</dbReference>
<organism evidence="5 6">
    <name type="scientific">Pedosphaera parvula (strain Ellin514)</name>
    <dbReference type="NCBI Taxonomy" id="320771"/>
    <lineage>
        <taxon>Bacteria</taxon>
        <taxon>Pseudomonadati</taxon>
        <taxon>Verrucomicrobiota</taxon>
        <taxon>Pedosphaerae</taxon>
        <taxon>Pedosphaerales</taxon>
        <taxon>Pedosphaeraceae</taxon>
        <taxon>Pedosphaera</taxon>
    </lineage>
</organism>
<proteinExistence type="inferred from homology"/>
<dbReference type="GO" id="GO:0046872">
    <property type="term" value="F:metal ion binding"/>
    <property type="evidence" value="ECO:0007669"/>
    <property type="project" value="UniProtKB-KW"/>
</dbReference>
<feature type="binding site" evidence="4">
    <location>
        <position position="171"/>
    </location>
    <ligand>
        <name>a divalent metal cation</name>
        <dbReference type="ChEBI" id="CHEBI:60240"/>
        <label>2</label>
    </ligand>
</feature>
<comment type="similarity">
    <text evidence="1">Belongs to the metallo-dependent hydrolases superfamily. TatD-type hydrolase family.</text>
</comment>
<dbReference type="SUPFAM" id="SSF51556">
    <property type="entry name" value="Metallo-dependent hydrolases"/>
    <property type="match status" value="1"/>
</dbReference>
<dbReference type="GO" id="GO:0016788">
    <property type="term" value="F:hydrolase activity, acting on ester bonds"/>
    <property type="evidence" value="ECO:0007669"/>
    <property type="project" value="InterPro"/>
</dbReference>
<feature type="binding site" evidence="4">
    <location>
        <position position="221"/>
    </location>
    <ligand>
        <name>a divalent metal cation</name>
        <dbReference type="ChEBI" id="CHEBI:60240"/>
        <label>1</label>
    </ligand>
</feature>
<name>B9XP70_PEDPL</name>
<dbReference type="InterPro" id="IPR001130">
    <property type="entry name" value="TatD-like"/>
</dbReference>
<dbReference type="PIRSF" id="PIRSF005902">
    <property type="entry name" value="DNase_TatD"/>
    <property type="match status" value="1"/>
</dbReference>
<reference evidence="5 6" key="1">
    <citation type="journal article" date="2011" name="J. Bacteriol.">
        <title>Genome sequence of 'Pedosphaera parvula' Ellin514, an aerobic Verrucomicrobial isolate from pasture soil.</title>
        <authorList>
            <person name="Kant R."/>
            <person name="van Passel M.W."/>
            <person name="Sangwan P."/>
            <person name="Palva A."/>
            <person name="Lucas S."/>
            <person name="Copeland A."/>
            <person name="Lapidus A."/>
            <person name="Glavina Del Rio T."/>
            <person name="Dalin E."/>
            <person name="Tice H."/>
            <person name="Bruce D."/>
            <person name="Goodwin L."/>
            <person name="Pitluck S."/>
            <person name="Chertkov O."/>
            <person name="Larimer F.W."/>
            <person name="Land M.L."/>
            <person name="Hauser L."/>
            <person name="Brettin T.S."/>
            <person name="Detter J.C."/>
            <person name="Han S."/>
            <person name="de Vos W.M."/>
            <person name="Janssen P.H."/>
            <person name="Smidt H."/>
        </authorList>
    </citation>
    <scope>NUCLEOTIDE SEQUENCE [LARGE SCALE GENOMIC DNA]</scope>
    <source>
        <strain evidence="5 6">Ellin514</strain>
    </source>
</reference>
<dbReference type="EMBL" id="ABOX02000045">
    <property type="protein sequence ID" value="EEF58321.1"/>
    <property type="molecule type" value="Genomic_DNA"/>
</dbReference>
<evidence type="ECO:0000313" key="6">
    <source>
        <dbReference type="Proteomes" id="UP000003688"/>
    </source>
</evidence>
<dbReference type="InterPro" id="IPR018228">
    <property type="entry name" value="DNase_TatD-rel_CS"/>
</dbReference>